<dbReference type="AlphaFoldDB" id="A0A8B8GPW3"/>
<feature type="compositionally biased region" description="Polar residues" evidence="1">
    <location>
        <begin position="117"/>
        <end position="127"/>
    </location>
</feature>
<organism evidence="2 3">
    <name type="scientific">Sipha flava</name>
    <name type="common">yellow sugarcane aphid</name>
    <dbReference type="NCBI Taxonomy" id="143950"/>
    <lineage>
        <taxon>Eukaryota</taxon>
        <taxon>Metazoa</taxon>
        <taxon>Ecdysozoa</taxon>
        <taxon>Arthropoda</taxon>
        <taxon>Hexapoda</taxon>
        <taxon>Insecta</taxon>
        <taxon>Pterygota</taxon>
        <taxon>Neoptera</taxon>
        <taxon>Paraneoptera</taxon>
        <taxon>Hemiptera</taxon>
        <taxon>Sternorrhyncha</taxon>
        <taxon>Aphidomorpha</taxon>
        <taxon>Aphidoidea</taxon>
        <taxon>Aphididae</taxon>
        <taxon>Sipha</taxon>
    </lineage>
</organism>
<dbReference type="OrthoDB" id="6611600at2759"/>
<feature type="compositionally biased region" description="Basic and acidic residues" evidence="1">
    <location>
        <begin position="105"/>
        <end position="116"/>
    </location>
</feature>
<evidence type="ECO:0000313" key="3">
    <source>
        <dbReference type="RefSeq" id="XP_025425065.1"/>
    </source>
</evidence>
<proteinExistence type="predicted"/>
<feature type="compositionally biased region" description="Polar residues" evidence="1">
    <location>
        <begin position="1"/>
        <end position="12"/>
    </location>
</feature>
<accession>A0A8B8GPW3</accession>
<dbReference type="GeneID" id="112693986"/>
<reference evidence="3" key="1">
    <citation type="submission" date="2025-08" db="UniProtKB">
        <authorList>
            <consortium name="RefSeq"/>
        </authorList>
    </citation>
    <scope>IDENTIFICATION</scope>
    <source>
        <tissue evidence="3">Whole body</tissue>
    </source>
</reference>
<feature type="region of interest" description="Disordered" evidence="1">
    <location>
        <begin position="1"/>
        <end position="30"/>
    </location>
</feature>
<dbReference type="Proteomes" id="UP000694846">
    <property type="component" value="Unplaced"/>
</dbReference>
<keyword evidence="2" id="KW-1185">Reference proteome</keyword>
<evidence type="ECO:0000313" key="2">
    <source>
        <dbReference type="Proteomes" id="UP000694846"/>
    </source>
</evidence>
<dbReference type="RefSeq" id="XP_025425065.1">
    <property type="nucleotide sequence ID" value="XM_025569280.1"/>
</dbReference>
<protein>
    <submittedName>
        <fullName evidence="3">Uncharacterized protein LOC112693986</fullName>
    </submittedName>
</protein>
<sequence length="134" mass="15781">MVLSDVNGNGKKSSAAERWMRQRNGQRASAVRCIFGPPEKRAHLMIIMRNEAEMERKRIEFAARYEPVGLSPNERRNFYDGLVKSSPTSNRHYQQQQPHQQNNDRNMKNSKADHHYQQQQQKNNSFNHSDDERN</sequence>
<gene>
    <name evidence="3" type="primary">LOC112693986</name>
</gene>
<name>A0A8B8GPW3_9HEMI</name>
<feature type="region of interest" description="Disordered" evidence="1">
    <location>
        <begin position="66"/>
        <end position="134"/>
    </location>
</feature>
<evidence type="ECO:0000256" key="1">
    <source>
        <dbReference type="SAM" id="MobiDB-lite"/>
    </source>
</evidence>